<feature type="compositionally biased region" description="Polar residues" evidence="1">
    <location>
        <begin position="261"/>
        <end position="270"/>
    </location>
</feature>
<dbReference type="PANTHER" id="PTHR31973">
    <property type="entry name" value="POLYPROTEIN, PUTATIVE-RELATED"/>
    <property type="match status" value="1"/>
</dbReference>
<gene>
    <name evidence="3" type="ORF">Cni_G22493</name>
</gene>
<feature type="compositionally biased region" description="Low complexity" evidence="1">
    <location>
        <begin position="191"/>
        <end position="201"/>
    </location>
</feature>
<feature type="compositionally biased region" description="Low complexity" evidence="1">
    <location>
        <begin position="34"/>
        <end position="46"/>
    </location>
</feature>
<evidence type="ECO:0000256" key="1">
    <source>
        <dbReference type="SAM" id="MobiDB-lite"/>
    </source>
</evidence>
<evidence type="ECO:0000313" key="4">
    <source>
        <dbReference type="Proteomes" id="UP001327560"/>
    </source>
</evidence>
<evidence type="ECO:0000259" key="2">
    <source>
        <dbReference type="Pfam" id="PF03108"/>
    </source>
</evidence>
<proteinExistence type="predicted"/>
<dbReference type="AlphaFoldDB" id="A0AAQ3KSR1"/>
<feature type="region of interest" description="Disordered" evidence="1">
    <location>
        <begin position="257"/>
        <end position="281"/>
    </location>
</feature>
<dbReference type="Pfam" id="PF03108">
    <property type="entry name" value="DBD_Tnp_Mut"/>
    <property type="match status" value="1"/>
</dbReference>
<dbReference type="InterPro" id="IPR004332">
    <property type="entry name" value="Transposase_MuDR"/>
</dbReference>
<reference evidence="3 4" key="1">
    <citation type="submission" date="2023-10" db="EMBL/GenBank/DDBJ databases">
        <title>Chromosome-scale genome assembly provides insights into flower coloration mechanisms of Canna indica.</title>
        <authorList>
            <person name="Li C."/>
        </authorList>
    </citation>
    <scope>NUCLEOTIDE SEQUENCE [LARGE SCALE GENOMIC DNA]</scope>
    <source>
        <tissue evidence="3">Flower</tissue>
    </source>
</reference>
<feature type="domain" description="Transposase MuDR plant" evidence="2">
    <location>
        <begin position="291"/>
        <end position="355"/>
    </location>
</feature>
<accession>A0AAQ3KSR1</accession>
<organism evidence="3 4">
    <name type="scientific">Canna indica</name>
    <name type="common">Indian-shot</name>
    <dbReference type="NCBI Taxonomy" id="4628"/>
    <lineage>
        <taxon>Eukaryota</taxon>
        <taxon>Viridiplantae</taxon>
        <taxon>Streptophyta</taxon>
        <taxon>Embryophyta</taxon>
        <taxon>Tracheophyta</taxon>
        <taxon>Spermatophyta</taxon>
        <taxon>Magnoliopsida</taxon>
        <taxon>Liliopsida</taxon>
        <taxon>Zingiberales</taxon>
        <taxon>Cannaceae</taxon>
        <taxon>Canna</taxon>
    </lineage>
</organism>
<dbReference type="PANTHER" id="PTHR31973:SF187">
    <property type="entry name" value="MUTATOR TRANSPOSASE MUDRA PROTEIN"/>
    <property type="match status" value="1"/>
</dbReference>
<protein>
    <recommendedName>
        <fullName evidence="2">Transposase MuDR plant domain-containing protein</fullName>
    </recommendedName>
</protein>
<name>A0AAQ3KSR1_9LILI</name>
<feature type="region of interest" description="Disordered" evidence="1">
    <location>
        <begin position="175"/>
        <end position="206"/>
    </location>
</feature>
<feature type="region of interest" description="Disordered" evidence="1">
    <location>
        <begin position="18"/>
        <end position="49"/>
    </location>
</feature>
<dbReference type="Proteomes" id="UP001327560">
    <property type="component" value="Chromosome 7"/>
</dbReference>
<evidence type="ECO:0000313" key="3">
    <source>
        <dbReference type="EMBL" id="WOL13715.1"/>
    </source>
</evidence>
<keyword evidence="4" id="KW-1185">Reference proteome</keyword>
<sequence>MGKLETYELELSDKYSHNEKKKNLVSSATEDEVNISSSDNNNSSSSHQHVQTAVVLQQMAKAMCSDSSSSLSQYLGIVCSNLEAANVETTNVELDVVVEKTVYPCAVDKGKKPMLKAVSSGSSSSSGHERFELVPSGRSMHYDPYIEALIQSDDDLVSSEFEDLNDEEYTDARRKKKEALAARKSPTVQFNDNSDSSSSSSEIPPTEIPVAVQLEEDIPPSGLERTIPVHVEAEIHSDHPSGCAHPQHSDYEATDDEVFTPETSDASMDQQPRRKRRRGKVFNPKCNKQVIKFELGMKFETPTQFKEAVQSYALHNGVNIKWIRSCNERMEAICVTGCPWRIYGSLMQNQTTFIIKTFVDEHKCCRSKKNRQATVEWLANYYMESFERNLDWKVKHMALDFQSKFFIPLPRAKCYRVRTTSLERLRGSVEEHYALLGSYLAELRKVNPISLFSIVCDREHTGFFDGCRPIIGLDGCFLKTFLGGQVLTVVGTNGNNQMFPISWAVVEAIFVLGLDHALRKRVPHAEHRNYARHFYANWKKRYNGHYYKSLFWRVVRSMEEPDLRRTLSELEATSPQAHEALVAIGMNNFCQAYIGTTSKSDNVTNNISETFNSYILNASSKSIVDMLEDIRRMLM</sequence>
<dbReference type="EMBL" id="CP136896">
    <property type="protein sequence ID" value="WOL13715.1"/>
    <property type="molecule type" value="Genomic_DNA"/>
</dbReference>